<reference evidence="2" key="1">
    <citation type="submission" date="2020-03" db="EMBL/GenBank/DDBJ databases">
        <authorList>
            <person name="Weist P."/>
        </authorList>
    </citation>
    <scope>NUCLEOTIDE SEQUENCE</scope>
</reference>
<keyword evidence="1" id="KW-0732">Signal</keyword>
<accession>A0A9N7YIT3</accession>
<gene>
    <name evidence="2" type="ORF">PLEPLA_LOCUS16368</name>
</gene>
<sequence length="69" mass="7299">MAVVVSRIFVHLSEVLADAEVLACTYQIKQPEAGTSSNAAPPPLYSLGSSVAMSPAMDGKNAQRLPLIW</sequence>
<comment type="caution">
    <text evidence="2">The sequence shown here is derived from an EMBL/GenBank/DDBJ whole genome shotgun (WGS) entry which is preliminary data.</text>
</comment>
<evidence type="ECO:0000313" key="2">
    <source>
        <dbReference type="EMBL" id="CAB1428402.1"/>
    </source>
</evidence>
<organism evidence="2 3">
    <name type="scientific">Pleuronectes platessa</name>
    <name type="common">European plaice</name>
    <dbReference type="NCBI Taxonomy" id="8262"/>
    <lineage>
        <taxon>Eukaryota</taxon>
        <taxon>Metazoa</taxon>
        <taxon>Chordata</taxon>
        <taxon>Craniata</taxon>
        <taxon>Vertebrata</taxon>
        <taxon>Euteleostomi</taxon>
        <taxon>Actinopterygii</taxon>
        <taxon>Neopterygii</taxon>
        <taxon>Teleostei</taxon>
        <taxon>Neoteleostei</taxon>
        <taxon>Acanthomorphata</taxon>
        <taxon>Carangaria</taxon>
        <taxon>Pleuronectiformes</taxon>
        <taxon>Pleuronectoidei</taxon>
        <taxon>Pleuronectidae</taxon>
        <taxon>Pleuronectes</taxon>
    </lineage>
</organism>
<protein>
    <submittedName>
        <fullName evidence="2">Uncharacterized protein</fullName>
    </submittedName>
</protein>
<keyword evidence="3" id="KW-1185">Reference proteome</keyword>
<evidence type="ECO:0000256" key="1">
    <source>
        <dbReference type="SAM" id="SignalP"/>
    </source>
</evidence>
<evidence type="ECO:0000313" key="3">
    <source>
        <dbReference type="Proteomes" id="UP001153269"/>
    </source>
</evidence>
<dbReference type="Proteomes" id="UP001153269">
    <property type="component" value="Unassembled WGS sequence"/>
</dbReference>
<proteinExistence type="predicted"/>
<dbReference type="AlphaFoldDB" id="A0A9N7YIT3"/>
<dbReference type="EMBL" id="CADEAL010001050">
    <property type="protein sequence ID" value="CAB1428402.1"/>
    <property type="molecule type" value="Genomic_DNA"/>
</dbReference>
<feature type="chain" id="PRO_5040311661" evidence="1">
    <location>
        <begin position="18"/>
        <end position="69"/>
    </location>
</feature>
<name>A0A9N7YIT3_PLEPL</name>
<feature type="signal peptide" evidence="1">
    <location>
        <begin position="1"/>
        <end position="17"/>
    </location>
</feature>